<dbReference type="EMBL" id="GBEZ01025876">
    <property type="protein sequence ID" value="JAC61263.1"/>
    <property type="molecule type" value="Transcribed_RNA"/>
</dbReference>
<organism evidence="1">
    <name type="scientific">Tetraselmis sp. GSL018</name>
    <dbReference type="NCBI Taxonomy" id="582737"/>
    <lineage>
        <taxon>Eukaryota</taxon>
        <taxon>Viridiplantae</taxon>
        <taxon>Chlorophyta</taxon>
        <taxon>core chlorophytes</taxon>
        <taxon>Chlorodendrophyceae</taxon>
        <taxon>Chlorodendrales</taxon>
        <taxon>Chlorodendraceae</taxon>
        <taxon>Tetraselmis</taxon>
    </lineage>
</organism>
<proteinExistence type="predicted"/>
<name>A0A061QNH9_9CHLO</name>
<reference evidence="1" key="1">
    <citation type="submission" date="2014-05" db="EMBL/GenBank/DDBJ databases">
        <title>The transcriptome of the halophilic microalga Tetraselmis sp. GSL018 isolated from the Great Salt Lake, Utah.</title>
        <authorList>
            <person name="Jinkerson R.E."/>
            <person name="D'Adamo S."/>
            <person name="Posewitz M.C."/>
        </authorList>
    </citation>
    <scope>NUCLEOTIDE SEQUENCE</scope>
    <source>
        <strain evidence="1">GSL018</strain>
    </source>
</reference>
<protein>
    <submittedName>
        <fullName evidence="1">Uncharacterized protein</fullName>
    </submittedName>
</protein>
<sequence>AVTSYFNSNGTLVVSQVGFCADSGKASAEMCWCFGLIHYLNLLAF</sequence>
<accession>A0A061QNH9</accession>
<evidence type="ECO:0000313" key="1">
    <source>
        <dbReference type="EMBL" id="JAC61263.1"/>
    </source>
</evidence>
<feature type="non-terminal residue" evidence="1">
    <location>
        <position position="1"/>
    </location>
</feature>
<gene>
    <name evidence="1" type="ORF">TSPGSL018_26724</name>
</gene>
<dbReference type="AlphaFoldDB" id="A0A061QNH9"/>